<name>A0A2J8A8C4_9CHLO</name>
<reference evidence="1 2" key="1">
    <citation type="journal article" date="2017" name="Mol. Biol. Evol.">
        <title>The 4-celled Tetrabaena socialis nuclear genome reveals the essential components for genetic control of cell number at the origin of multicellularity in the volvocine lineage.</title>
        <authorList>
            <person name="Featherston J."/>
            <person name="Arakaki Y."/>
            <person name="Hanschen E.R."/>
            <person name="Ferris P.J."/>
            <person name="Michod R.E."/>
            <person name="Olson B.J.S.C."/>
            <person name="Nozaki H."/>
            <person name="Durand P.M."/>
        </authorList>
    </citation>
    <scope>NUCLEOTIDE SEQUENCE [LARGE SCALE GENOMIC DNA]</scope>
    <source>
        <strain evidence="1 2">NIES-571</strain>
    </source>
</reference>
<evidence type="ECO:0000313" key="1">
    <source>
        <dbReference type="EMBL" id="PNH08750.1"/>
    </source>
</evidence>
<protein>
    <submittedName>
        <fullName evidence="1">Uncharacterized protein</fullName>
    </submittedName>
</protein>
<keyword evidence="2" id="KW-1185">Reference proteome</keyword>
<comment type="caution">
    <text evidence="1">The sequence shown here is derived from an EMBL/GenBank/DDBJ whole genome shotgun (WGS) entry which is preliminary data.</text>
</comment>
<sequence>MITLYERVSGVLLDQDLSLLALEKHNQPARQRPRASLTHLFCECPAYAEARDWLAATWVAVAATAPPPTSSPALLLGDQPSAWPAYPVATGLQRLWTALRLCFLHGVWCVHKDLDPARHHSHAVVAHVVAALRCLLWAQFRMTALSDDLLDPLPTAILNAQLKATKLADFKAAWAHRRVLCEVVEPAAGGAQLRVLVSLSGPVVAPAAPAAAGEEG</sequence>
<dbReference type="Proteomes" id="UP000236333">
    <property type="component" value="Unassembled WGS sequence"/>
</dbReference>
<accession>A0A2J8A8C4</accession>
<dbReference type="AlphaFoldDB" id="A0A2J8A8C4"/>
<proteinExistence type="predicted"/>
<organism evidence="1 2">
    <name type="scientific">Tetrabaena socialis</name>
    <dbReference type="NCBI Taxonomy" id="47790"/>
    <lineage>
        <taxon>Eukaryota</taxon>
        <taxon>Viridiplantae</taxon>
        <taxon>Chlorophyta</taxon>
        <taxon>core chlorophytes</taxon>
        <taxon>Chlorophyceae</taxon>
        <taxon>CS clade</taxon>
        <taxon>Chlamydomonadales</taxon>
        <taxon>Tetrabaenaceae</taxon>
        <taxon>Tetrabaena</taxon>
    </lineage>
</organism>
<gene>
    <name evidence="1" type="ORF">TSOC_004670</name>
</gene>
<evidence type="ECO:0000313" key="2">
    <source>
        <dbReference type="Proteomes" id="UP000236333"/>
    </source>
</evidence>
<dbReference type="EMBL" id="PGGS01000117">
    <property type="protein sequence ID" value="PNH08750.1"/>
    <property type="molecule type" value="Genomic_DNA"/>
</dbReference>